<dbReference type="PANTHER" id="PTHR11183">
    <property type="entry name" value="GLYCOGENIN SUBFAMILY MEMBER"/>
    <property type="match status" value="1"/>
</dbReference>
<evidence type="ECO:0000256" key="11">
    <source>
        <dbReference type="ARBA" id="ARBA00050886"/>
    </source>
</evidence>
<proteinExistence type="inferred from homology"/>
<organism evidence="14 15">
    <name type="scientific">Acrobeloides nanus</name>
    <dbReference type="NCBI Taxonomy" id="290746"/>
    <lineage>
        <taxon>Eukaryota</taxon>
        <taxon>Metazoa</taxon>
        <taxon>Ecdysozoa</taxon>
        <taxon>Nematoda</taxon>
        <taxon>Chromadorea</taxon>
        <taxon>Rhabditida</taxon>
        <taxon>Tylenchina</taxon>
        <taxon>Cephalobomorpha</taxon>
        <taxon>Cephaloboidea</taxon>
        <taxon>Cephalobidae</taxon>
        <taxon>Acrobeloides</taxon>
    </lineage>
</organism>
<evidence type="ECO:0000256" key="13">
    <source>
        <dbReference type="ARBA" id="ARBA00057883"/>
    </source>
</evidence>
<dbReference type="SUPFAM" id="SSF53448">
    <property type="entry name" value="Nucleotide-diphospho-sugar transferases"/>
    <property type="match status" value="1"/>
</dbReference>
<evidence type="ECO:0000256" key="10">
    <source>
        <dbReference type="ARBA" id="ARBA00038934"/>
    </source>
</evidence>
<evidence type="ECO:0000313" key="14">
    <source>
        <dbReference type="Proteomes" id="UP000887540"/>
    </source>
</evidence>
<dbReference type="InterPro" id="IPR029044">
    <property type="entry name" value="Nucleotide-diphossugar_trans"/>
</dbReference>
<name>A0A914BVB0_9BILA</name>
<dbReference type="FunFam" id="3.90.550.10:FF:000092">
    <property type="entry name" value="Glycogenin 2"/>
    <property type="match status" value="1"/>
</dbReference>
<dbReference type="AlphaFoldDB" id="A0A914BVB0"/>
<evidence type="ECO:0000256" key="9">
    <source>
        <dbReference type="ARBA" id="ARBA00038162"/>
    </source>
</evidence>
<dbReference type="GO" id="GO:0008466">
    <property type="term" value="F:glycogenin glucosyltransferase activity"/>
    <property type="evidence" value="ECO:0007669"/>
    <property type="project" value="UniProtKB-EC"/>
</dbReference>
<keyword evidence="8" id="KW-0464">Manganese</keyword>
<dbReference type="InterPro" id="IPR050587">
    <property type="entry name" value="GNT1/Glycosyltrans_8"/>
</dbReference>
<comment type="similarity">
    <text evidence="9">Belongs to the glycosyltransferase 8 family. Glycogenin subfamily.</text>
</comment>
<comment type="catalytic activity">
    <reaction evidence="12">
        <text>L-tyrosyl-[glycogenin] + UDP-alpha-D-glucose = alpha-D-glucosyl-L-tyrosyl-[glycogenin] + UDP + H(+)</text>
        <dbReference type="Rhea" id="RHEA:23360"/>
        <dbReference type="Rhea" id="RHEA-COMP:14604"/>
        <dbReference type="Rhea" id="RHEA-COMP:14605"/>
        <dbReference type="ChEBI" id="CHEBI:15378"/>
        <dbReference type="ChEBI" id="CHEBI:46858"/>
        <dbReference type="ChEBI" id="CHEBI:58223"/>
        <dbReference type="ChEBI" id="CHEBI:58885"/>
        <dbReference type="ChEBI" id="CHEBI:140573"/>
        <dbReference type="EC" id="2.4.1.186"/>
    </reaction>
</comment>
<dbReference type="GO" id="GO:0046872">
    <property type="term" value="F:metal ion binding"/>
    <property type="evidence" value="ECO:0007669"/>
    <property type="project" value="UniProtKB-KW"/>
</dbReference>
<evidence type="ECO:0000256" key="5">
    <source>
        <dbReference type="ARBA" id="ARBA00022723"/>
    </source>
</evidence>
<dbReference type="EC" id="2.4.1.186" evidence="10"/>
<protein>
    <recommendedName>
        <fullName evidence="10">glycogenin glucosyltransferase</fullName>
        <ecNumber evidence="10">2.4.1.186</ecNumber>
    </recommendedName>
</protein>
<dbReference type="WBParaSite" id="ACRNAN_Path_1085.g4143.t1">
    <property type="protein sequence ID" value="ACRNAN_Path_1085.g4143.t1"/>
    <property type="gene ID" value="ACRNAN_Path_1085.g4143"/>
</dbReference>
<keyword evidence="5" id="KW-0479">Metal-binding</keyword>
<evidence type="ECO:0000313" key="15">
    <source>
        <dbReference type="WBParaSite" id="ACRNAN_Path_1085.g4143.t1"/>
    </source>
</evidence>
<evidence type="ECO:0000256" key="4">
    <source>
        <dbReference type="ARBA" id="ARBA00022679"/>
    </source>
</evidence>
<evidence type="ECO:0000256" key="3">
    <source>
        <dbReference type="ARBA" id="ARBA00022490"/>
    </source>
</evidence>
<dbReference type="Gene3D" id="3.90.550.10">
    <property type="entry name" value="Spore Coat Polysaccharide Biosynthesis Protein SpsA, Chain A"/>
    <property type="match status" value="1"/>
</dbReference>
<dbReference type="GO" id="GO:0005978">
    <property type="term" value="P:glycogen biosynthetic process"/>
    <property type="evidence" value="ECO:0007669"/>
    <property type="project" value="UniProtKB-KW"/>
</dbReference>
<dbReference type="GO" id="GO:0005737">
    <property type="term" value="C:cytoplasm"/>
    <property type="evidence" value="ECO:0007669"/>
    <property type="project" value="UniProtKB-SubCell"/>
</dbReference>
<accession>A0A914BVB0</accession>
<keyword evidence="3" id="KW-0963">Cytoplasm</keyword>
<keyword evidence="7" id="KW-0325">Glycoprotein</keyword>
<comment type="cofactor">
    <cofactor evidence="1">
        <name>Mn(2+)</name>
        <dbReference type="ChEBI" id="CHEBI:29035"/>
    </cofactor>
</comment>
<keyword evidence="6" id="KW-0320">Glycogen biosynthesis</keyword>
<dbReference type="Proteomes" id="UP000887540">
    <property type="component" value="Unplaced"/>
</dbReference>
<sequence length="254" mass="29433">MYSDGLSEHMLELLKTVYDDASSCTELDSKDNTHLNMIHRPELGVTYTKLHVWRLTQYSKCVYLDSDTLVAQNVDDMFDRPEFAAVTDLGWPDFFNSGVFVFEPSDDTYRSILDFAVDHGTWDGGDQGLLNNYFSDWRKMDESHRLPFTYNVCPTAALGYKAALKKVAGDIKIIHFMGHHKPWQHKGVTPMAPFWALWHYIYHHKVREHVPAKIYAGPSEDEHLQSIKLGLPDYRNFTAYLDFQKIVKETLHKI</sequence>
<dbReference type="CDD" id="cd02537">
    <property type="entry name" value="GT8_Glycogenin"/>
    <property type="match status" value="1"/>
</dbReference>
<comment type="subcellular location">
    <subcellularLocation>
        <location evidence="2">Cytoplasm</location>
    </subcellularLocation>
</comment>
<evidence type="ECO:0000256" key="6">
    <source>
        <dbReference type="ARBA" id="ARBA00023056"/>
    </source>
</evidence>
<evidence type="ECO:0000256" key="2">
    <source>
        <dbReference type="ARBA" id="ARBA00004496"/>
    </source>
</evidence>
<evidence type="ECO:0000256" key="8">
    <source>
        <dbReference type="ARBA" id="ARBA00023211"/>
    </source>
</evidence>
<evidence type="ECO:0000256" key="1">
    <source>
        <dbReference type="ARBA" id="ARBA00001936"/>
    </source>
</evidence>
<comment type="catalytic activity">
    <reaction evidence="11">
        <text>[1,4-alpha-D-glucosyl](n)-L-tyrosyl-[glycogenin] + UDP-alpha-D-glucose = [1,4-alpha-D-glucosyl](n+1)-L-tyrosyl-[glycogenin] + UDP + H(+)</text>
        <dbReference type="Rhea" id="RHEA:56560"/>
        <dbReference type="Rhea" id="RHEA-COMP:14606"/>
        <dbReference type="Rhea" id="RHEA-COMP:14607"/>
        <dbReference type="ChEBI" id="CHEBI:15378"/>
        <dbReference type="ChEBI" id="CHEBI:58223"/>
        <dbReference type="ChEBI" id="CHEBI:58885"/>
        <dbReference type="ChEBI" id="CHEBI:140574"/>
        <dbReference type="EC" id="2.4.1.186"/>
    </reaction>
</comment>
<reference evidence="15" key="1">
    <citation type="submission" date="2022-11" db="UniProtKB">
        <authorList>
            <consortium name="WormBaseParasite"/>
        </authorList>
    </citation>
    <scope>IDENTIFICATION</scope>
</reference>
<dbReference type="Pfam" id="PF01501">
    <property type="entry name" value="Glyco_transf_8"/>
    <property type="match status" value="1"/>
</dbReference>
<comment type="function">
    <text evidence="13">Self-glucosylating initiator of glycogen synthesis. It catalyzes the formation of a short alpha (1,4)-glucosyl chain covalently attached via a glucose 1-O-tyrosyl linkage to internal tyrosine residues and these chains act as primers for the elongation reaction catalyzed by glycogen synthase.</text>
</comment>
<keyword evidence="4" id="KW-0808">Transferase</keyword>
<evidence type="ECO:0000256" key="12">
    <source>
        <dbReference type="ARBA" id="ARBA00052293"/>
    </source>
</evidence>
<evidence type="ECO:0000256" key="7">
    <source>
        <dbReference type="ARBA" id="ARBA00023180"/>
    </source>
</evidence>
<dbReference type="InterPro" id="IPR002495">
    <property type="entry name" value="Glyco_trans_8"/>
</dbReference>
<keyword evidence="14" id="KW-1185">Reference proteome</keyword>